<protein>
    <submittedName>
        <fullName evidence="1">Uncharacterized protein</fullName>
    </submittedName>
</protein>
<sequence length="188" mass="21410">MEAVALSEDEVAALMAKLPERLADRIPPDRLRTVRQDRDAGEWLETAQVLIGTLARTDRPVSTRERAQLRELLRTFAKPGQPEWLATTLDGLRRALTGLPEVTSLSEPQIAEKAKTLRATFGERIPETDRWELEDAEDEQDWEDLTQATVRLLSRHRIPVTAAERRTLWLLLDAMDLSREGLLAIPER</sequence>
<organism evidence="1 2">
    <name type="scientific">Amycolatopsis tucumanensis</name>
    <dbReference type="NCBI Taxonomy" id="401106"/>
    <lineage>
        <taxon>Bacteria</taxon>
        <taxon>Bacillati</taxon>
        <taxon>Actinomycetota</taxon>
        <taxon>Actinomycetes</taxon>
        <taxon>Pseudonocardiales</taxon>
        <taxon>Pseudonocardiaceae</taxon>
        <taxon>Amycolatopsis</taxon>
    </lineage>
</organism>
<keyword evidence="2" id="KW-1185">Reference proteome</keyword>
<accession>A0ABP7JD62</accession>
<gene>
    <name evidence="1" type="ORF">GCM10022380_70150</name>
</gene>
<comment type="caution">
    <text evidence="1">The sequence shown here is derived from an EMBL/GenBank/DDBJ whole genome shotgun (WGS) entry which is preliminary data.</text>
</comment>
<dbReference type="EMBL" id="BAABCM010000013">
    <property type="protein sequence ID" value="GAA3841954.1"/>
    <property type="molecule type" value="Genomic_DNA"/>
</dbReference>
<name>A0ABP7JD62_9PSEU</name>
<dbReference type="Proteomes" id="UP001501624">
    <property type="component" value="Unassembled WGS sequence"/>
</dbReference>
<evidence type="ECO:0000313" key="1">
    <source>
        <dbReference type="EMBL" id="GAA3841954.1"/>
    </source>
</evidence>
<evidence type="ECO:0000313" key="2">
    <source>
        <dbReference type="Proteomes" id="UP001501624"/>
    </source>
</evidence>
<proteinExistence type="predicted"/>
<reference evidence="2" key="1">
    <citation type="journal article" date="2019" name="Int. J. Syst. Evol. Microbiol.">
        <title>The Global Catalogue of Microorganisms (GCM) 10K type strain sequencing project: providing services to taxonomists for standard genome sequencing and annotation.</title>
        <authorList>
            <consortium name="The Broad Institute Genomics Platform"/>
            <consortium name="The Broad Institute Genome Sequencing Center for Infectious Disease"/>
            <person name="Wu L."/>
            <person name="Ma J."/>
        </authorList>
    </citation>
    <scope>NUCLEOTIDE SEQUENCE [LARGE SCALE GENOMIC DNA]</scope>
    <source>
        <strain evidence="2">JCM 17017</strain>
    </source>
</reference>